<feature type="transmembrane region" description="Helical" evidence="8">
    <location>
        <begin position="64"/>
        <end position="88"/>
    </location>
</feature>
<evidence type="ECO:0000256" key="1">
    <source>
        <dbReference type="ARBA" id="ARBA00004651"/>
    </source>
</evidence>
<keyword evidence="6 8" id="KW-1133">Transmembrane helix</keyword>
<organism evidence="9 10">
    <name type="scientific">Halopenitus persicus</name>
    <dbReference type="NCBI Taxonomy" id="1048396"/>
    <lineage>
        <taxon>Archaea</taxon>
        <taxon>Methanobacteriati</taxon>
        <taxon>Methanobacteriota</taxon>
        <taxon>Stenosarchaea group</taxon>
        <taxon>Halobacteria</taxon>
        <taxon>Halobacteriales</taxon>
        <taxon>Haloferacaceae</taxon>
        <taxon>Halopenitus</taxon>
    </lineage>
</organism>
<dbReference type="OrthoDB" id="213715at2157"/>
<evidence type="ECO:0000313" key="10">
    <source>
        <dbReference type="Proteomes" id="UP000199079"/>
    </source>
</evidence>
<feature type="transmembrane region" description="Helical" evidence="8">
    <location>
        <begin position="183"/>
        <end position="199"/>
    </location>
</feature>
<comment type="subcellular location">
    <subcellularLocation>
        <location evidence="1">Cell membrane</location>
        <topology evidence="1">Multi-pass membrane protein</topology>
    </subcellularLocation>
</comment>
<dbReference type="PANTHER" id="PTHR34979:SF1">
    <property type="entry name" value="INNER MEMBRANE PROTEIN YGAZ"/>
    <property type="match status" value="1"/>
</dbReference>
<dbReference type="AlphaFoldDB" id="A0A1H3KYW3"/>
<evidence type="ECO:0000256" key="6">
    <source>
        <dbReference type="ARBA" id="ARBA00022989"/>
    </source>
</evidence>
<dbReference type="InterPro" id="IPR011606">
    <property type="entry name" value="Brnchd-chn_aa_trnsp_permease"/>
</dbReference>
<gene>
    <name evidence="9" type="ORF">SAMN05216564_106222</name>
</gene>
<accession>A0A1H3KYW3</accession>
<keyword evidence="7 8" id="KW-0472">Membrane</keyword>
<feature type="transmembrane region" description="Helical" evidence="8">
    <location>
        <begin position="12"/>
        <end position="31"/>
    </location>
</feature>
<evidence type="ECO:0000256" key="5">
    <source>
        <dbReference type="ARBA" id="ARBA00022692"/>
    </source>
</evidence>
<evidence type="ECO:0000256" key="8">
    <source>
        <dbReference type="SAM" id="Phobius"/>
    </source>
</evidence>
<dbReference type="GO" id="GO:1903785">
    <property type="term" value="P:L-valine transmembrane transport"/>
    <property type="evidence" value="ECO:0007669"/>
    <property type="project" value="TreeGrafter"/>
</dbReference>
<evidence type="ECO:0000256" key="3">
    <source>
        <dbReference type="ARBA" id="ARBA00022448"/>
    </source>
</evidence>
<dbReference type="RefSeq" id="WP_021073193.1">
    <property type="nucleotide sequence ID" value="NZ_FNPC01000006.1"/>
</dbReference>
<dbReference type="Proteomes" id="UP000199079">
    <property type="component" value="Unassembled WGS sequence"/>
</dbReference>
<proteinExistence type="inferred from homology"/>
<dbReference type="EMBL" id="FNPC01000006">
    <property type="protein sequence ID" value="SDY57353.1"/>
    <property type="molecule type" value="Genomic_DNA"/>
</dbReference>
<sequence length="225" mass="23620">MHADFRAGARDVLPVLLGVVPFAMVVGIAAIDAGLTPLQAIGMSALVYAGSSQLAAIELLGESAPIAVVVFTAIIINLRMVMYSASIAPHFADYRRRTRAFLAYFLTDQAYALSLTAYEADAVESERWYFLGVAAPISAVWMVCTALGVVLGAGIPDSWGLSFAIPLVFLAILVPVMKDRPRTVAALVSGAIAVLLVNAPFNLGLPTGAVAGIAAGLFTEVIRNR</sequence>
<keyword evidence="5 8" id="KW-0812">Transmembrane</keyword>
<evidence type="ECO:0000313" key="9">
    <source>
        <dbReference type="EMBL" id="SDY57353.1"/>
    </source>
</evidence>
<dbReference type="GO" id="GO:0005886">
    <property type="term" value="C:plasma membrane"/>
    <property type="evidence" value="ECO:0007669"/>
    <property type="project" value="UniProtKB-SubCell"/>
</dbReference>
<keyword evidence="10" id="KW-1185">Reference proteome</keyword>
<feature type="transmembrane region" description="Helical" evidence="8">
    <location>
        <begin position="130"/>
        <end position="153"/>
    </location>
</feature>
<name>A0A1H3KYW3_9EURY</name>
<evidence type="ECO:0000256" key="7">
    <source>
        <dbReference type="ARBA" id="ARBA00023136"/>
    </source>
</evidence>
<dbReference type="PANTHER" id="PTHR34979">
    <property type="entry name" value="INNER MEMBRANE PROTEIN YGAZ"/>
    <property type="match status" value="1"/>
</dbReference>
<dbReference type="Pfam" id="PF03591">
    <property type="entry name" value="AzlC"/>
    <property type="match status" value="1"/>
</dbReference>
<feature type="transmembrane region" description="Helical" evidence="8">
    <location>
        <begin position="159"/>
        <end position="176"/>
    </location>
</feature>
<keyword evidence="4" id="KW-1003">Cell membrane</keyword>
<keyword evidence="3" id="KW-0813">Transport</keyword>
<dbReference type="GeneID" id="43840162"/>
<protein>
    <submittedName>
        <fullName evidence="9">4-azaleucine resistance probable transporter AzlC</fullName>
    </submittedName>
</protein>
<reference evidence="10" key="1">
    <citation type="submission" date="2016-10" db="EMBL/GenBank/DDBJ databases">
        <authorList>
            <person name="Varghese N."/>
            <person name="Submissions S."/>
        </authorList>
    </citation>
    <scope>NUCLEOTIDE SEQUENCE [LARGE SCALE GENOMIC DNA]</scope>
    <source>
        <strain evidence="10">DC30,IBRC 10041,KCTC 4046</strain>
    </source>
</reference>
<evidence type="ECO:0000256" key="4">
    <source>
        <dbReference type="ARBA" id="ARBA00022475"/>
    </source>
</evidence>
<evidence type="ECO:0000256" key="2">
    <source>
        <dbReference type="ARBA" id="ARBA00010735"/>
    </source>
</evidence>
<comment type="similarity">
    <text evidence="2">Belongs to the AzlC family.</text>
</comment>